<dbReference type="PANTHER" id="PTHR31471">
    <property type="entry name" value="OS02G0116800 PROTEIN"/>
    <property type="match status" value="1"/>
</dbReference>
<feature type="region of interest" description="Disordered" evidence="2">
    <location>
        <begin position="106"/>
        <end position="139"/>
    </location>
</feature>
<dbReference type="EMBL" id="JAYMYQ010000011">
    <property type="protein sequence ID" value="KAK7304667.1"/>
    <property type="molecule type" value="Genomic_DNA"/>
</dbReference>
<evidence type="ECO:0000259" key="3">
    <source>
        <dbReference type="Pfam" id="PF03763"/>
    </source>
</evidence>
<evidence type="ECO:0000313" key="5">
    <source>
        <dbReference type="Proteomes" id="UP001367508"/>
    </source>
</evidence>
<dbReference type="Proteomes" id="UP001367508">
    <property type="component" value="Unassembled WGS sequence"/>
</dbReference>
<sequence length="248" mass="28406">MEKGSPPLLPLEAACKEHFTLLVSISCSAHKPDDEHVAAAIAAAAFSIHSLEEAELLNLKKMKESPKISRTKTVREKEEKMSRQPSYYGEISAKRSFGQDPARTKESVFPVTHPSGISSPRLISPPNKGNPIQPKNDKAKVEAWEKEKIERIQKRYEKIKSKILFWESEKKIQAKLQMQRKKSELEHKRAIEIEHYKNKVATIDMIAQGAIAQLEDHRRKEESKAREKAKQILKTRRVPIKCFCFKSL</sequence>
<evidence type="ECO:0000256" key="2">
    <source>
        <dbReference type="SAM" id="MobiDB-lite"/>
    </source>
</evidence>
<dbReference type="Pfam" id="PF03763">
    <property type="entry name" value="Remorin_C"/>
    <property type="match status" value="1"/>
</dbReference>
<organism evidence="4 5">
    <name type="scientific">Canavalia gladiata</name>
    <name type="common">Sword bean</name>
    <name type="synonym">Dolichos gladiatus</name>
    <dbReference type="NCBI Taxonomy" id="3824"/>
    <lineage>
        <taxon>Eukaryota</taxon>
        <taxon>Viridiplantae</taxon>
        <taxon>Streptophyta</taxon>
        <taxon>Embryophyta</taxon>
        <taxon>Tracheophyta</taxon>
        <taxon>Spermatophyta</taxon>
        <taxon>Magnoliopsida</taxon>
        <taxon>eudicotyledons</taxon>
        <taxon>Gunneridae</taxon>
        <taxon>Pentapetalae</taxon>
        <taxon>rosids</taxon>
        <taxon>fabids</taxon>
        <taxon>Fabales</taxon>
        <taxon>Fabaceae</taxon>
        <taxon>Papilionoideae</taxon>
        <taxon>50 kb inversion clade</taxon>
        <taxon>NPAAA clade</taxon>
        <taxon>indigoferoid/millettioid clade</taxon>
        <taxon>Phaseoleae</taxon>
        <taxon>Canavalia</taxon>
    </lineage>
</organism>
<proteinExistence type="inferred from homology"/>
<gene>
    <name evidence="4" type="ORF">VNO77_42552</name>
</gene>
<feature type="domain" description="Remorin C-terminal" evidence="3">
    <location>
        <begin position="137"/>
        <end position="240"/>
    </location>
</feature>
<protein>
    <recommendedName>
        <fullName evidence="3">Remorin C-terminal domain-containing protein</fullName>
    </recommendedName>
</protein>
<keyword evidence="5" id="KW-1185">Reference proteome</keyword>
<accession>A0AAN9PP51</accession>
<comment type="similarity">
    <text evidence="1">Belongs to the remorin family.</text>
</comment>
<comment type="caution">
    <text evidence="4">The sequence shown here is derived from an EMBL/GenBank/DDBJ whole genome shotgun (WGS) entry which is preliminary data.</text>
</comment>
<evidence type="ECO:0000313" key="4">
    <source>
        <dbReference type="EMBL" id="KAK7304667.1"/>
    </source>
</evidence>
<name>A0AAN9PP51_CANGL</name>
<dbReference type="AlphaFoldDB" id="A0AAN9PP51"/>
<dbReference type="PANTHER" id="PTHR31471:SF5">
    <property type="entry name" value="GB|AAD39278.1"/>
    <property type="match status" value="1"/>
</dbReference>
<reference evidence="4 5" key="1">
    <citation type="submission" date="2024-01" db="EMBL/GenBank/DDBJ databases">
        <title>The genomes of 5 underutilized Papilionoideae crops provide insights into root nodulation and disease resistanc.</title>
        <authorList>
            <person name="Jiang F."/>
        </authorList>
    </citation>
    <scope>NUCLEOTIDE SEQUENCE [LARGE SCALE GENOMIC DNA]</scope>
    <source>
        <strain evidence="4">LVBAO_FW01</strain>
        <tissue evidence="4">Leaves</tissue>
    </source>
</reference>
<dbReference type="InterPro" id="IPR005516">
    <property type="entry name" value="Remorin_C"/>
</dbReference>
<evidence type="ECO:0000256" key="1">
    <source>
        <dbReference type="ARBA" id="ARBA00005711"/>
    </source>
</evidence>